<dbReference type="AlphaFoldDB" id="A0A5C8NNN0"/>
<evidence type="ECO:0000256" key="5">
    <source>
        <dbReference type="HAMAP-Rule" id="MF_00376"/>
    </source>
</evidence>
<keyword evidence="3 5" id="KW-0067">ATP-binding</keyword>
<feature type="binding site" evidence="5">
    <location>
        <begin position="12"/>
        <end position="17"/>
    </location>
    <ligand>
        <name>ATP</name>
        <dbReference type="ChEBI" id="CHEBI:30616"/>
    </ligand>
</feature>
<evidence type="ECO:0000256" key="6">
    <source>
        <dbReference type="NCBIfam" id="TIGR00152"/>
    </source>
</evidence>
<dbReference type="CDD" id="cd02022">
    <property type="entry name" value="DPCK"/>
    <property type="match status" value="1"/>
</dbReference>
<comment type="catalytic activity">
    <reaction evidence="5">
        <text>3'-dephospho-CoA + ATP = ADP + CoA + H(+)</text>
        <dbReference type="Rhea" id="RHEA:18245"/>
        <dbReference type="ChEBI" id="CHEBI:15378"/>
        <dbReference type="ChEBI" id="CHEBI:30616"/>
        <dbReference type="ChEBI" id="CHEBI:57287"/>
        <dbReference type="ChEBI" id="CHEBI:57328"/>
        <dbReference type="ChEBI" id="CHEBI:456216"/>
        <dbReference type="EC" id="2.7.1.24"/>
    </reaction>
</comment>
<keyword evidence="5" id="KW-0963">Cytoplasm</keyword>
<evidence type="ECO:0000313" key="7">
    <source>
        <dbReference type="EMBL" id="TXL62505.1"/>
    </source>
</evidence>
<name>A0A5C8NNN0_9BACI</name>
<comment type="pathway">
    <text evidence="5">Cofactor biosynthesis; coenzyme A biosynthesis; CoA from (R)-pantothenate: step 5/5.</text>
</comment>
<accession>A0A5C8NNN0</accession>
<dbReference type="UniPathway" id="UPA00241">
    <property type="reaction ID" value="UER00356"/>
</dbReference>
<keyword evidence="5 7" id="KW-0808">Transferase</keyword>
<dbReference type="InterPro" id="IPR001977">
    <property type="entry name" value="Depp_CoAkinase"/>
</dbReference>
<dbReference type="Proteomes" id="UP000321574">
    <property type="component" value="Unassembled WGS sequence"/>
</dbReference>
<dbReference type="GO" id="GO:0004140">
    <property type="term" value="F:dephospho-CoA kinase activity"/>
    <property type="evidence" value="ECO:0007669"/>
    <property type="project" value="UniProtKB-UniRule"/>
</dbReference>
<dbReference type="EC" id="2.7.1.24" evidence="5 6"/>
<dbReference type="GO" id="GO:0015937">
    <property type="term" value="P:coenzyme A biosynthetic process"/>
    <property type="evidence" value="ECO:0007669"/>
    <property type="project" value="UniProtKB-UniRule"/>
</dbReference>
<evidence type="ECO:0000256" key="4">
    <source>
        <dbReference type="ARBA" id="ARBA00022993"/>
    </source>
</evidence>
<evidence type="ECO:0000313" key="8">
    <source>
        <dbReference type="Proteomes" id="UP000321574"/>
    </source>
</evidence>
<dbReference type="OrthoDB" id="9812943at2"/>
<dbReference type="PROSITE" id="PS51219">
    <property type="entry name" value="DPCK"/>
    <property type="match status" value="1"/>
</dbReference>
<evidence type="ECO:0000256" key="2">
    <source>
        <dbReference type="ARBA" id="ARBA00022741"/>
    </source>
</evidence>
<dbReference type="Pfam" id="PF01121">
    <property type="entry name" value="CoaE"/>
    <property type="match status" value="1"/>
</dbReference>
<proteinExistence type="inferred from homology"/>
<dbReference type="GO" id="GO:0005524">
    <property type="term" value="F:ATP binding"/>
    <property type="evidence" value="ECO:0007669"/>
    <property type="project" value="UniProtKB-UniRule"/>
</dbReference>
<keyword evidence="5 7" id="KW-0418">Kinase</keyword>
<keyword evidence="8" id="KW-1185">Reference proteome</keyword>
<keyword evidence="4 5" id="KW-0173">Coenzyme A biosynthesis</keyword>
<dbReference type="FunFam" id="3.40.50.300:FF:000485">
    <property type="entry name" value="Dephospho-CoA kinase CAB5"/>
    <property type="match status" value="1"/>
</dbReference>
<dbReference type="HAMAP" id="MF_00376">
    <property type="entry name" value="Dephospho_CoA_kinase"/>
    <property type="match status" value="1"/>
</dbReference>
<comment type="caution">
    <text evidence="7">The sequence shown here is derived from an EMBL/GenBank/DDBJ whole genome shotgun (WGS) entry which is preliminary data.</text>
</comment>
<dbReference type="Gene3D" id="3.40.50.300">
    <property type="entry name" value="P-loop containing nucleotide triphosphate hydrolases"/>
    <property type="match status" value="1"/>
</dbReference>
<dbReference type="SUPFAM" id="SSF52540">
    <property type="entry name" value="P-loop containing nucleoside triphosphate hydrolases"/>
    <property type="match status" value="1"/>
</dbReference>
<evidence type="ECO:0000256" key="1">
    <source>
        <dbReference type="ARBA" id="ARBA00009018"/>
    </source>
</evidence>
<protein>
    <recommendedName>
        <fullName evidence="5 6">Dephospho-CoA kinase</fullName>
        <ecNumber evidence="5 6">2.7.1.24</ecNumber>
    </recommendedName>
    <alternativeName>
        <fullName evidence="5">Dephosphocoenzyme A kinase</fullName>
    </alternativeName>
</protein>
<dbReference type="NCBIfam" id="TIGR00152">
    <property type="entry name" value="dephospho-CoA kinase"/>
    <property type="match status" value="1"/>
</dbReference>
<dbReference type="PANTHER" id="PTHR10695">
    <property type="entry name" value="DEPHOSPHO-COA KINASE-RELATED"/>
    <property type="match status" value="1"/>
</dbReference>
<organism evidence="7 8">
    <name type="scientific">Cerasibacillus terrae</name>
    <dbReference type="NCBI Taxonomy" id="2498845"/>
    <lineage>
        <taxon>Bacteria</taxon>
        <taxon>Bacillati</taxon>
        <taxon>Bacillota</taxon>
        <taxon>Bacilli</taxon>
        <taxon>Bacillales</taxon>
        <taxon>Bacillaceae</taxon>
        <taxon>Cerasibacillus</taxon>
    </lineage>
</organism>
<reference evidence="7 8" key="1">
    <citation type="submission" date="2019-06" db="EMBL/GenBank/DDBJ databases">
        <title>Cerasibacillus sp. nov., isolated from maize field.</title>
        <authorList>
            <person name="Lin S.-Y."/>
            <person name="Tsai C.-F."/>
            <person name="Young C.-C."/>
        </authorList>
    </citation>
    <scope>NUCLEOTIDE SEQUENCE [LARGE SCALE GENOMIC DNA]</scope>
    <source>
        <strain evidence="7 8">CC-CFT480</strain>
    </source>
</reference>
<dbReference type="InterPro" id="IPR027417">
    <property type="entry name" value="P-loop_NTPase"/>
</dbReference>
<comment type="function">
    <text evidence="5">Catalyzes the phosphorylation of the 3'-hydroxyl group of dephosphocoenzyme A to form coenzyme A.</text>
</comment>
<dbReference type="PANTHER" id="PTHR10695:SF46">
    <property type="entry name" value="BIFUNCTIONAL COENZYME A SYNTHASE-RELATED"/>
    <property type="match status" value="1"/>
</dbReference>
<evidence type="ECO:0000256" key="3">
    <source>
        <dbReference type="ARBA" id="ARBA00022840"/>
    </source>
</evidence>
<dbReference type="EMBL" id="VDUW01000009">
    <property type="protein sequence ID" value="TXL62505.1"/>
    <property type="molecule type" value="Genomic_DNA"/>
</dbReference>
<gene>
    <name evidence="5" type="primary">coaE</name>
    <name evidence="7" type="ORF">FHP05_11910</name>
</gene>
<dbReference type="RefSeq" id="WP_147668531.1">
    <property type="nucleotide sequence ID" value="NZ_VDUW01000009.1"/>
</dbReference>
<sequence length="199" mass="22827">MTFAIGLTGSIASGKSTVSLMFDDLNIPVIDADKIAREVVLPGEKAYQDIVQAFGKEILRKDRTLDRKKLGEIVFTSEEKRTKLNNLIHPAIRKRMIEKRDGYIEAKEKAVVLDIPLLFENKLTSFVDKTIVVYVDEEVQLNRLMARDQYTEEEAKNRINSQLSLNEKVKMADAVIDNNGTKRESFQQLEKILRDWNIL</sequence>
<comment type="subcellular location">
    <subcellularLocation>
        <location evidence="5">Cytoplasm</location>
    </subcellularLocation>
</comment>
<comment type="similarity">
    <text evidence="1 5">Belongs to the CoaE family.</text>
</comment>
<keyword evidence="2 5" id="KW-0547">Nucleotide-binding</keyword>
<dbReference type="GO" id="GO:0005737">
    <property type="term" value="C:cytoplasm"/>
    <property type="evidence" value="ECO:0007669"/>
    <property type="project" value="UniProtKB-SubCell"/>
</dbReference>